<keyword evidence="3" id="KW-1185">Reference proteome</keyword>
<dbReference type="EMBL" id="JABEZV010000004">
    <property type="protein sequence ID" value="MBA0709159.1"/>
    <property type="molecule type" value="Genomic_DNA"/>
</dbReference>
<evidence type="ECO:0000313" key="2">
    <source>
        <dbReference type="EMBL" id="MBA0709159.1"/>
    </source>
</evidence>
<organism evidence="2 3">
    <name type="scientific">Gossypium laxum</name>
    <dbReference type="NCBI Taxonomy" id="34288"/>
    <lineage>
        <taxon>Eukaryota</taxon>
        <taxon>Viridiplantae</taxon>
        <taxon>Streptophyta</taxon>
        <taxon>Embryophyta</taxon>
        <taxon>Tracheophyta</taxon>
        <taxon>Spermatophyta</taxon>
        <taxon>Magnoliopsida</taxon>
        <taxon>eudicotyledons</taxon>
        <taxon>Gunneridae</taxon>
        <taxon>Pentapetalae</taxon>
        <taxon>rosids</taxon>
        <taxon>malvids</taxon>
        <taxon>Malvales</taxon>
        <taxon>Malvaceae</taxon>
        <taxon>Malvoideae</taxon>
        <taxon>Gossypium</taxon>
    </lineage>
</organism>
<dbReference type="AlphaFoldDB" id="A0A7J8ZD22"/>
<gene>
    <name evidence="2" type="ORF">Golax_024214</name>
</gene>
<sequence>MEGSMDDSEHGTHQVRWSFVGSLNWNMGGSFGSGPKSLEEIGRDTNQKQNLCVYAIQGKEGGPKQFKGKIKNPNDVFELIEKIHDLEMHLRRRDDERFEADLSLRANELQKAQELKQTWRKVSNEKTAEMEVLEEEICHMFKELKTKEEQNKEFTKEYMELTEHFIIEELKKESTPFVTRNTPTMKLLQVAQAHYQKFIKLMRRKKKNDE</sequence>
<evidence type="ECO:0000313" key="3">
    <source>
        <dbReference type="Proteomes" id="UP000593574"/>
    </source>
</evidence>
<proteinExistence type="predicted"/>
<evidence type="ECO:0000256" key="1">
    <source>
        <dbReference type="SAM" id="Coils"/>
    </source>
</evidence>
<accession>A0A7J8ZD22</accession>
<keyword evidence="1" id="KW-0175">Coiled coil</keyword>
<name>A0A7J8ZD22_9ROSI</name>
<reference evidence="2 3" key="1">
    <citation type="journal article" date="2019" name="Genome Biol. Evol.">
        <title>Insights into the evolution of the New World diploid cottons (Gossypium, subgenus Houzingenia) based on genome sequencing.</title>
        <authorList>
            <person name="Grover C.E."/>
            <person name="Arick M.A. 2nd"/>
            <person name="Thrash A."/>
            <person name="Conover J.L."/>
            <person name="Sanders W.S."/>
            <person name="Peterson D.G."/>
            <person name="Frelichowski J.E."/>
            <person name="Scheffler J.A."/>
            <person name="Scheffler B.E."/>
            <person name="Wendel J.F."/>
        </authorList>
    </citation>
    <scope>NUCLEOTIDE SEQUENCE [LARGE SCALE GENOMIC DNA]</scope>
    <source>
        <strain evidence="2">4</strain>
        <tissue evidence="2">Leaf</tissue>
    </source>
</reference>
<protein>
    <submittedName>
        <fullName evidence="2">Uncharacterized protein</fullName>
    </submittedName>
</protein>
<comment type="caution">
    <text evidence="2">The sequence shown here is derived from an EMBL/GenBank/DDBJ whole genome shotgun (WGS) entry which is preliminary data.</text>
</comment>
<dbReference type="Proteomes" id="UP000593574">
    <property type="component" value="Unassembled WGS sequence"/>
</dbReference>
<feature type="coiled-coil region" evidence="1">
    <location>
        <begin position="116"/>
        <end position="164"/>
    </location>
</feature>